<organism evidence="1 2">
    <name type="scientific">Candidatus Iainarchaeum sp</name>
    <dbReference type="NCBI Taxonomy" id="3101447"/>
    <lineage>
        <taxon>Archaea</taxon>
        <taxon>Candidatus Iainarchaeota</taxon>
        <taxon>Candidatus Iainarchaeia</taxon>
        <taxon>Candidatus Iainarchaeales</taxon>
        <taxon>Candidatus Iainarchaeaceae</taxon>
        <taxon>Candidatus Iainarchaeum</taxon>
    </lineage>
</organism>
<dbReference type="Proteomes" id="UP000675968">
    <property type="component" value="Unassembled WGS sequence"/>
</dbReference>
<proteinExistence type="predicted"/>
<name>A0A8T4L6F8_9ARCH</name>
<evidence type="ECO:0000313" key="1">
    <source>
        <dbReference type="EMBL" id="MBS3062217.1"/>
    </source>
</evidence>
<dbReference type="EMBL" id="JAGVWC010000015">
    <property type="protein sequence ID" value="MBS3062217.1"/>
    <property type="molecule type" value="Genomic_DNA"/>
</dbReference>
<sequence>MNRIATGLVLALMLCFFSSGWAVTVPIGGEISAFEIPQLLAPPTSDGAPPVPSDGFKLSLISDSTVEVAQNGSYSVSKKPFSLKVSDFVPGNTSKTFTVLFATPEVVAWLATNPTDSAPAGYVGSNEGDSLKGLRYLSQKKETVVFVLDDMGWGFCVPDGLACSISIQGLVLADGTKKELKDVSEPLKIAVYADIDGDRKISNKEFFVFTVTLADVVPPDSQGLWFWKVLVGGKDNPIEKIGSDYASKLETAQAFTLELDKIDSDAPLYFVVSVPNKKISCNLMEQHLNGKLEAYKKKVGAEEYGRQFAEWVKAAGSGIGSAGKTAWSATKAFGTGVVEGFTGSSPTVPGPDFIPDTVPDTGNDPSGSSTGKAFSVSSSVELRRVYAVNPAEVTAKKSQWAIRSIDKKEINSTNFKGENYYVSACQFFLRSDGYHLLNTQEAYITIGLGVPRCANLFECLGRIDWFIADALKSLSNQ</sequence>
<dbReference type="PROSITE" id="PS00018">
    <property type="entry name" value="EF_HAND_1"/>
    <property type="match status" value="1"/>
</dbReference>
<accession>A0A8T4L6F8</accession>
<gene>
    <name evidence="1" type="ORF">J4215_06570</name>
</gene>
<reference evidence="1" key="1">
    <citation type="submission" date="2021-03" db="EMBL/GenBank/DDBJ databases">
        <authorList>
            <person name="Jaffe A."/>
        </authorList>
    </citation>
    <scope>NUCLEOTIDE SEQUENCE</scope>
    <source>
        <strain evidence="1">RIFCSPLOWO2_01_FULL_AR10_48_17</strain>
    </source>
</reference>
<comment type="caution">
    <text evidence="1">The sequence shown here is derived from an EMBL/GenBank/DDBJ whole genome shotgun (WGS) entry which is preliminary data.</text>
</comment>
<evidence type="ECO:0008006" key="3">
    <source>
        <dbReference type="Google" id="ProtNLM"/>
    </source>
</evidence>
<reference evidence="1" key="2">
    <citation type="submission" date="2021-05" db="EMBL/GenBank/DDBJ databases">
        <title>Protein family content uncovers lineage relationships and bacterial pathway maintenance mechanisms in DPANN archaea.</title>
        <authorList>
            <person name="Castelle C.J."/>
            <person name="Meheust R."/>
            <person name="Jaffe A.L."/>
            <person name="Seitz K."/>
            <person name="Gong X."/>
            <person name="Baker B.J."/>
            <person name="Banfield J.F."/>
        </authorList>
    </citation>
    <scope>NUCLEOTIDE SEQUENCE</scope>
    <source>
        <strain evidence="1">RIFCSPLOWO2_01_FULL_AR10_48_17</strain>
    </source>
</reference>
<dbReference type="InterPro" id="IPR018247">
    <property type="entry name" value="EF_Hand_1_Ca_BS"/>
</dbReference>
<protein>
    <recommendedName>
        <fullName evidence="3">EF-hand domain-containing protein</fullName>
    </recommendedName>
</protein>
<dbReference type="AlphaFoldDB" id="A0A8T4L6F8"/>
<evidence type="ECO:0000313" key="2">
    <source>
        <dbReference type="Proteomes" id="UP000675968"/>
    </source>
</evidence>